<dbReference type="Gene3D" id="3.90.550.10">
    <property type="entry name" value="Spore Coat Polysaccharide Biosynthesis Protein SpsA, Chain A"/>
    <property type="match status" value="1"/>
</dbReference>
<dbReference type="AlphaFoldDB" id="A0A6G3ZUB8"/>
<dbReference type="Pfam" id="PF02709">
    <property type="entry name" value="Glyco_transf_7C"/>
    <property type="match status" value="1"/>
</dbReference>
<evidence type="ECO:0000259" key="4">
    <source>
        <dbReference type="Pfam" id="PF02709"/>
    </source>
</evidence>
<accession>A0A6G3ZUB8</accession>
<comment type="similarity">
    <text evidence="1">Belongs to the glycosyltransferase 2 family.</text>
</comment>
<name>A0A6G3ZUB8_9BACL</name>
<protein>
    <submittedName>
        <fullName evidence="5">Glycosyltransferase</fullName>
    </submittedName>
</protein>
<dbReference type="RefSeq" id="WP_163942784.1">
    <property type="nucleotide sequence ID" value="NZ_JAAIKC010000001.1"/>
</dbReference>
<evidence type="ECO:0000259" key="3">
    <source>
        <dbReference type="Pfam" id="PF00535"/>
    </source>
</evidence>
<keyword evidence="2 5" id="KW-0808">Transferase</keyword>
<organism evidence="5">
    <name type="scientific">Paenibacillus sp. SYP-B3998</name>
    <dbReference type="NCBI Taxonomy" id="2678564"/>
    <lineage>
        <taxon>Bacteria</taxon>
        <taxon>Bacillati</taxon>
        <taxon>Bacillota</taxon>
        <taxon>Bacilli</taxon>
        <taxon>Bacillales</taxon>
        <taxon>Paenibacillaceae</taxon>
        <taxon>Paenibacillus</taxon>
    </lineage>
</organism>
<dbReference type="GO" id="GO:0016740">
    <property type="term" value="F:transferase activity"/>
    <property type="evidence" value="ECO:0007669"/>
    <property type="project" value="UniProtKB-KW"/>
</dbReference>
<evidence type="ECO:0000256" key="2">
    <source>
        <dbReference type="ARBA" id="ARBA00022679"/>
    </source>
</evidence>
<feature type="domain" description="Glycosyltransferase 2-like" evidence="3">
    <location>
        <begin position="11"/>
        <end position="138"/>
    </location>
</feature>
<sequence>MFSENRYRAAVIIPTYNRAELLRHTLRSLIHQTLNKDDFETIIVDDGSSDHTKEVISSFESELHIKYVYQPDQGFRVARARNLGIKLAEASICIFIDSGLLLSPDCLWQHVHTHVSSSELSAVIGYVAGFSQHDENNEILMQAIDLNDWKHTMETVMNDSLFEDIREGCYRKYNDKLTDLPAPWVFFWAGNVSVPTSILKEIQGFDEQYTSWGVEDVDVGYALFLKKVRFQLRREALTIHFPHDKDEHENKKNSQANRTYFHNKYKSAESELLITTRCLDMNDVLLQGEISSK</sequence>
<dbReference type="Pfam" id="PF00535">
    <property type="entry name" value="Glycos_transf_2"/>
    <property type="match status" value="1"/>
</dbReference>
<evidence type="ECO:0000313" key="5">
    <source>
        <dbReference type="EMBL" id="NEW05660.1"/>
    </source>
</evidence>
<reference evidence="5" key="1">
    <citation type="submission" date="2020-02" db="EMBL/GenBank/DDBJ databases">
        <authorList>
            <person name="Shen X.-R."/>
            <person name="Zhang Y.-X."/>
        </authorList>
    </citation>
    <scope>NUCLEOTIDE SEQUENCE</scope>
    <source>
        <strain evidence="5">SYP-B3998</strain>
    </source>
</reference>
<comment type="caution">
    <text evidence="5">The sequence shown here is derived from an EMBL/GenBank/DDBJ whole genome shotgun (WGS) entry which is preliminary data.</text>
</comment>
<dbReference type="InterPro" id="IPR027791">
    <property type="entry name" value="Galactosyl_T_C"/>
</dbReference>
<feature type="domain" description="Galactosyltransferase C-terminal" evidence="4">
    <location>
        <begin position="183"/>
        <end position="233"/>
    </location>
</feature>
<dbReference type="InterPro" id="IPR001173">
    <property type="entry name" value="Glyco_trans_2-like"/>
</dbReference>
<proteinExistence type="inferred from homology"/>
<evidence type="ECO:0000256" key="1">
    <source>
        <dbReference type="ARBA" id="ARBA00006739"/>
    </source>
</evidence>
<dbReference type="EMBL" id="JAAIKC010000001">
    <property type="protein sequence ID" value="NEW05660.1"/>
    <property type="molecule type" value="Genomic_DNA"/>
</dbReference>
<dbReference type="SUPFAM" id="SSF53448">
    <property type="entry name" value="Nucleotide-diphospho-sugar transferases"/>
    <property type="match status" value="1"/>
</dbReference>
<dbReference type="PANTHER" id="PTHR22916">
    <property type="entry name" value="GLYCOSYLTRANSFERASE"/>
    <property type="match status" value="1"/>
</dbReference>
<dbReference type="InterPro" id="IPR029044">
    <property type="entry name" value="Nucleotide-diphossugar_trans"/>
</dbReference>
<dbReference type="PANTHER" id="PTHR22916:SF64">
    <property type="entry name" value="TRANSFERASE, PUTATIVE-RELATED"/>
    <property type="match status" value="1"/>
</dbReference>
<gene>
    <name evidence="5" type="ORF">GK047_06450</name>
</gene>